<organism evidence="2 3">
    <name type="scientific">Cajanus cajan</name>
    <name type="common">Pigeon pea</name>
    <name type="synonym">Cajanus indicus</name>
    <dbReference type="NCBI Taxonomy" id="3821"/>
    <lineage>
        <taxon>Eukaryota</taxon>
        <taxon>Viridiplantae</taxon>
        <taxon>Streptophyta</taxon>
        <taxon>Embryophyta</taxon>
        <taxon>Tracheophyta</taxon>
        <taxon>Spermatophyta</taxon>
        <taxon>Magnoliopsida</taxon>
        <taxon>eudicotyledons</taxon>
        <taxon>Gunneridae</taxon>
        <taxon>Pentapetalae</taxon>
        <taxon>rosids</taxon>
        <taxon>fabids</taxon>
        <taxon>Fabales</taxon>
        <taxon>Fabaceae</taxon>
        <taxon>Papilionoideae</taxon>
        <taxon>50 kb inversion clade</taxon>
        <taxon>NPAAA clade</taxon>
        <taxon>indigoferoid/millettioid clade</taxon>
        <taxon>Phaseoleae</taxon>
        <taxon>Cajanus</taxon>
    </lineage>
</organism>
<dbReference type="Pfam" id="PF24626">
    <property type="entry name" value="SH3_Tf2-1"/>
    <property type="match status" value="1"/>
</dbReference>
<dbReference type="InterPro" id="IPR036397">
    <property type="entry name" value="RNaseH_sf"/>
</dbReference>
<dbReference type="PANTHER" id="PTHR45835:SF99">
    <property type="entry name" value="CHROMO DOMAIN-CONTAINING PROTEIN-RELATED"/>
    <property type="match status" value="1"/>
</dbReference>
<dbReference type="PANTHER" id="PTHR45835">
    <property type="entry name" value="YALI0A06105P"/>
    <property type="match status" value="1"/>
</dbReference>
<name>A0A151RDF4_CAJCA</name>
<evidence type="ECO:0000259" key="1">
    <source>
        <dbReference type="Pfam" id="PF24626"/>
    </source>
</evidence>
<proteinExistence type="predicted"/>
<feature type="domain" description="Tf2-1-like SH3-like" evidence="1">
    <location>
        <begin position="156"/>
        <end position="216"/>
    </location>
</feature>
<reference evidence="2" key="1">
    <citation type="journal article" date="2012" name="Nat. Biotechnol.">
        <title>Draft genome sequence of pigeonpea (Cajanus cajan), an orphan legume crop of resource-poor farmers.</title>
        <authorList>
            <person name="Varshney R.K."/>
            <person name="Chen W."/>
            <person name="Li Y."/>
            <person name="Bharti A.K."/>
            <person name="Saxena R.K."/>
            <person name="Schlueter J.A."/>
            <person name="Donoghue M.T."/>
            <person name="Azam S."/>
            <person name="Fan G."/>
            <person name="Whaley A.M."/>
            <person name="Farmer A.D."/>
            <person name="Sheridan J."/>
            <person name="Iwata A."/>
            <person name="Tuteja R."/>
            <person name="Penmetsa R.V."/>
            <person name="Wu W."/>
            <person name="Upadhyaya H.D."/>
            <person name="Yang S.P."/>
            <person name="Shah T."/>
            <person name="Saxena K.B."/>
            <person name="Michael T."/>
            <person name="McCombie W.R."/>
            <person name="Yang B."/>
            <person name="Zhang G."/>
            <person name="Yang H."/>
            <person name="Wang J."/>
            <person name="Spillane C."/>
            <person name="Cook D.R."/>
            <person name="May G.D."/>
            <person name="Xu X."/>
            <person name="Jackson S.A."/>
        </authorList>
    </citation>
    <scope>NUCLEOTIDE SEQUENCE [LARGE SCALE GENOMIC DNA]</scope>
</reference>
<dbReference type="InterPro" id="IPR056924">
    <property type="entry name" value="SH3_Tf2-1"/>
</dbReference>
<gene>
    <name evidence="2" type="ORF">KK1_038183</name>
</gene>
<dbReference type="GO" id="GO:0003676">
    <property type="term" value="F:nucleic acid binding"/>
    <property type="evidence" value="ECO:0007669"/>
    <property type="project" value="InterPro"/>
</dbReference>
<dbReference type="Proteomes" id="UP000075243">
    <property type="component" value="Unassembled WGS sequence"/>
</dbReference>
<evidence type="ECO:0000313" key="3">
    <source>
        <dbReference type="Proteomes" id="UP000075243"/>
    </source>
</evidence>
<accession>A0A151RDF4</accession>
<evidence type="ECO:0000313" key="2">
    <source>
        <dbReference type="EMBL" id="KYP40493.1"/>
    </source>
</evidence>
<sequence length="238" mass="27340">MDYLTANQVKVSLQEDTQVYMLLASLNSESNILVNELPVVCDFSDVFSNDMSSLPPTREVEFSIDLVPGTGPISFFTYNNSYHSSIGVAPYEALYGRRCRTPLCWCEPGDKVILGPEIVQQTTDKVRMIQERMRAAQSRQKSYADRRRKDLEFQEGDHVFLKFTPWTRVGRALKSRKLTPRFIGPFQILKRVGSVAYQIALPPNLSNLHDVFHTPNFRNTSMILCMRSSRIILRLRRT</sequence>
<keyword evidence="3" id="KW-1185">Reference proteome</keyword>
<dbReference type="AlphaFoldDB" id="A0A151RDF4"/>
<protein>
    <submittedName>
        <fullName evidence="2">Retrotransposable element Tf2</fullName>
    </submittedName>
</protein>
<dbReference type="Gramene" id="C.cajan_37960.t">
    <property type="protein sequence ID" value="C.cajan_37960.t"/>
    <property type="gene ID" value="C.cajan_37960"/>
</dbReference>
<dbReference type="Gene3D" id="3.30.420.10">
    <property type="entry name" value="Ribonuclease H-like superfamily/Ribonuclease H"/>
    <property type="match status" value="1"/>
</dbReference>
<dbReference type="EMBL" id="KQ483832">
    <property type="protein sequence ID" value="KYP40493.1"/>
    <property type="molecule type" value="Genomic_DNA"/>
</dbReference>